<evidence type="ECO:0000313" key="2">
    <source>
        <dbReference type="EMBL" id="MFC6835304.1"/>
    </source>
</evidence>
<dbReference type="EMBL" id="JBHSXM010000001">
    <property type="protein sequence ID" value="MFC6835304.1"/>
    <property type="molecule type" value="Genomic_DNA"/>
</dbReference>
<name>A0ABD5U4J8_9EURY</name>
<dbReference type="Pfam" id="PF11213">
    <property type="entry name" value="DUF3006"/>
    <property type="match status" value="1"/>
</dbReference>
<feature type="compositionally biased region" description="Basic and acidic residues" evidence="1">
    <location>
        <begin position="138"/>
        <end position="152"/>
    </location>
</feature>
<dbReference type="Proteomes" id="UP001596406">
    <property type="component" value="Unassembled WGS sequence"/>
</dbReference>
<keyword evidence="3" id="KW-1185">Reference proteome</keyword>
<protein>
    <submittedName>
        <fullName evidence="2">DUF3006 domain-containing protein</fullName>
    </submittedName>
</protein>
<dbReference type="RefSeq" id="WP_304447009.1">
    <property type="nucleotide sequence ID" value="NZ_JARRAH010000001.1"/>
</dbReference>
<comment type="caution">
    <text evidence="2">The sequence shown here is derived from an EMBL/GenBank/DDBJ whole genome shotgun (WGS) entry which is preliminary data.</text>
</comment>
<feature type="region of interest" description="Disordered" evidence="1">
    <location>
        <begin position="98"/>
        <end position="152"/>
    </location>
</feature>
<dbReference type="AlphaFoldDB" id="A0ABD5U4J8"/>
<dbReference type="InterPro" id="IPR021377">
    <property type="entry name" value="DUF3006"/>
</dbReference>
<evidence type="ECO:0000313" key="3">
    <source>
        <dbReference type="Proteomes" id="UP001596406"/>
    </source>
</evidence>
<feature type="compositionally biased region" description="Basic and acidic residues" evidence="1">
    <location>
        <begin position="109"/>
        <end position="124"/>
    </location>
</feature>
<organism evidence="2 3">
    <name type="scientific">Halomarina ordinaria</name>
    <dbReference type="NCBI Taxonomy" id="3033939"/>
    <lineage>
        <taxon>Archaea</taxon>
        <taxon>Methanobacteriati</taxon>
        <taxon>Methanobacteriota</taxon>
        <taxon>Stenosarchaea group</taxon>
        <taxon>Halobacteria</taxon>
        <taxon>Halobacteriales</taxon>
        <taxon>Natronomonadaceae</taxon>
        <taxon>Halomarina</taxon>
    </lineage>
</organism>
<gene>
    <name evidence="2" type="ORF">ACFQHK_02125</name>
</gene>
<proteinExistence type="predicted"/>
<evidence type="ECO:0000256" key="1">
    <source>
        <dbReference type="SAM" id="MobiDB-lite"/>
    </source>
</evidence>
<sequence length="152" mass="16620">MSLSLFTPFALVQLLVAPLTPLGAVAPHTSPAPPLAPGASTETAVVDRFEGETAVLVLDRGGTVHRPRSALPPAGRSVDAVFRAHLLFGRVVALEYDPDATRERRRTARERFDRLTRERDDYPPRRATASRGPPPRHRPGESPRESTRGRAC</sequence>
<reference evidence="2 3" key="1">
    <citation type="journal article" date="2019" name="Int. J. Syst. Evol. Microbiol.">
        <title>The Global Catalogue of Microorganisms (GCM) 10K type strain sequencing project: providing services to taxonomists for standard genome sequencing and annotation.</title>
        <authorList>
            <consortium name="The Broad Institute Genomics Platform"/>
            <consortium name="The Broad Institute Genome Sequencing Center for Infectious Disease"/>
            <person name="Wu L."/>
            <person name="Ma J."/>
        </authorList>
    </citation>
    <scope>NUCLEOTIDE SEQUENCE [LARGE SCALE GENOMIC DNA]</scope>
    <source>
        <strain evidence="2 3">PSRA2</strain>
    </source>
</reference>
<accession>A0ABD5U4J8</accession>